<dbReference type="PANTHER" id="PTHR43283">
    <property type="entry name" value="BETA-LACTAMASE-RELATED"/>
    <property type="match status" value="1"/>
</dbReference>
<dbReference type="InterPro" id="IPR050789">
    <property type="entry name" value="Diverse_Enzym_Activities"/>
</dbReference>
<dbReference type="InterPro" id="IPR001466">
    <property type="entry name" value="Beta-lactam-related"/>
</dbReference>
<dbReference type="InterPro" id="IPR012338">
    <property type="entry name" value="Beta-lactam/transpept-like"/>
</dbReference>
<feature type="chain" id="PRO_5046671525" evidence="1">
    <location>
        <begin position="21"/>
        <end position="227"/>
    </location>
</feature>
<accession>A0ABV2Q9K3</accession>
<sequence length="227" mass="24595">MRLLLLGFALWLGVSTSAQALEDIPHDVVAELNHKLPVEYPGVRSLVIQRHGKLILEYYRNGLNAATLHDARFATASVVSTLVGIAIHQGKIKSTAQPLSDFLPSANDPAADRRVRAITVGQILTLTAGFDPSVKQVGRWAFPVDFALQRALVSQPGAAFSFNPGTAHLAARILASATKQRLTDFARKNLFTPLGIDRFLWRIDGPGGSELGYTGLELTTRDMSKIG</sequence>
<organism evidence="3 4">
    <name type="scientific">Ottowia thiooxydans</name>
    <dbReference type="NCBI Taxonomy" id="219182"/>
    <lineage>
        <taxon>Bacteria</taxon>
        <taxon>Pseudomonadati</taxon>
        <taxon>Pseudomonadota</taxon>
        <taxon>Betaproteobacteria</taxon>
        <taxon>Burkholderiales</taxon>
        <taxon>Comamonadaceae</taxon>
        <taxon>Ottowia</taxon>
    </lineage>
</organism>
<dbReference type="RefSeq" id="WP_354444327.1">
    <property type="nucleotide sequence ID" value="NZ_JBEPSH010000005.1"/>
</dbReference>
<protein>
    <submittedName>
        <fullName evidence="3">CubicO group peptidase (Beta-lactamase class C family)</fullName>
    </submittedName>
</protein>
<dbReference type="EMBL" id="JBEPSH010000005">
    <property type="protein sequence ID" value="MET4577715.1"/>
    <property type="molecule type" value="Genomic_DNA"/>
</dbReference>
<dbReference type="SUPFAM" id="SSF56601">
    <property type="entry name" value="beta-lactamase/transpeptidase-like"/>
    <property type="match status" value="1"/>
</dbReference>
<evidence type="ECO:0000313" key="3">
    <source>
        <dbReference type="EMBL" id="MET4577715.1"/>
    </source>
</evidence>
<reference evidence="3 4" key="1">
    <citation type="submission" date="2024-06" db="EMBL/GenBank/DDBJ databases">
        <title>Sorghum-associated microbial communities from plants grown in Nebraska, USA.</title>
        <authorList>
            <person name="Schachtman D."/>
        </authorList>
    </citation>
    <scope>NUCLEOTIDE SEQUENCE [LARGE SCALE GENOMIC DNA]</scope>
    <source>
        <strain evidence="3 4">2709</strain>
    </source>
</reference>
<feature type="signal peptide" evidence="1">
    <location>
        <begin position="1"/>
        <end position="20"/>
    </location>
</feature>
<name>A0ABV2Q9K3_9BURK</name>
<evidence type="ECO:0000259" key="2">
    <source>
        <dbReference type="Pfam" id="PF00144"/>
    </source>
</evidence>
<evidence type="ECO:0000313" key="4">
    <source>
        <dbReference type="Proteomes" id="UP001549320"/>
    </source>
</evidence>
<dbReference type="Gene3D" id="3.40.710.10">
    <property type="entry name" value="DD-peptidase/beta-lactamase superfamily"/>
    <property type="match status" value="1"/>
</dbReference>
<gene>
    <name evidence="3" type="ORF">ABIE13_002826</name>
</gene>
<evidence type="ECO:0000256" key="1">
    <source>
        <dbReference type="SAM" id="SignalP"/>
    </source>
</evidence>
<dbReference type="Pfam" id="PF00144">
    <property type="entry name" value="Beta-lactamase"/>
    <property type="match status" value="1"/>
</dbReference>
<keyword evidence="4" id="KW-1185">Reference proteome</keyword>
<feature type="domain" description="Beta-lactamase-related" evidence="2">
    <location>
        <begin position="45"/>
        <end position="207"/>
    </location>
</feature>
<dbReference type="Proteomes" id="UP001549320">
    <property type="component" value="Unassembled WGS sequence"/>
</dbReference>
<keyword evidence="1" id="KW-0732">Signal</keyword>
<comment type="caution">
    <text evidence="3">The sequence shown here is derived from an EMBL/GenBank/DDBJ whole genome shotgun (WGS) entry which is preliminary data.</text>
</comment>
<dbReference type="PANTHER" id="PTHR43283:SF7">
    <property type="entry name" value="BETA-LACTAMASE-RELATED DOMAIN-CONTAINING PROTEIN"/>
    <property type="match status" value="1"/>
</dbReference>
<proteinExistence type="predicted"/>